<feature type="compositionally biased region" description="Low complexity" evidence="9">
    <location>
        <begin position="327"/>
        <end position="338"/>
    </location>
</feature>
<dbReference type="InterPro" id="IPR013734">
    <property type="entry name" value="TF_Nrm1/Whi5"/>
</dbReference>
<feature type="compositionally biased region" description="Basic and acidic residues" evidence="9">
    <location>
        <begin position="54"/>
        <end position="67"/>
    </location>
</feature>
<dbReference type="GO" id="GO:0005737">
    <property type="term" value="C:cytoplasm"/>
    <property type="evidence" value="ECO:0007669"/>
    <property type="project" value="UniProtKB-SubCell"/>
</dbReference>
<feature type="compositionally biased region" description="Low complexity" evidence="9">
    <location>
        <begin position="234"/>
        <end position="244"/>
    </location>
</feature>
<dbReference type="PANTHER" id="PTHR28246">
    <property type="entry name" value="G1-SPECIFIC TRANSCRIPTIONAL REPRESSOR WHI5-RELATED"/>
    <property type="match status" value="1"/>
</dbReference>
<evidence type="ECO:0000256" key="1">
    <source>
        <dbReference type="ARBA" id="ARBA00004123"/>
    </source>
</evidence>
<keyword evidence="4" id="KW-0963">Cytoplasm</keyword>
<dbReference type="Proteomes" id="UP001174691">
    <property type="component" value="Unassembled WGS sequence"/>
</dbReference>
<reference evidence="10" key="1">
    <citation type="submission" date="2022-07" db="EMBL/GenBank/DDBJ databases">
        <title>Fungi with potential for degradation of polypropylene.</title>
        <authorList>
            <person name="Gostincar C."/>
        </authorList>
    </citation>
    <scope>NUCLEOTIDE SEQUENCE</scope>
    <source>
        <strain evidence="10">EXF-13287</strain>
    </source>
</reference>
<comment type="similarity">
    <text evidence="3">Belongs to the WHI5/NRM1 family.</text>
</comment>
<keyword evidence="5" id="KW-0678">Repressor</keyword>
<dbReference type="PANTHER" id="PTHR28246:SF1">
    <property type="entry name" value="G1-SPECIFIC TRANSCRIPTIONAL REPRESSOR WHI5-RELATED"/>
    <property type="match status" value="1"/>
</dbReference>
<evidence type="ECO:0000256" key="4">
    <source>
        <dbReference type="ARBA" id="ARBA00022490"/>
    </source>
</evidence>
<organism evidence="10 11">
    <name type="scientific">Coniochaeta hoffmannii</name>
    <dbReference type="NCBI Taxonomy" id="91930"/>
    <lineage>
        <taxon>Eukaryota</taxon>
        <taxon>Fungi</taxon>
        <taxon>Dikarya</taxon>
        <taxon>Ascomycota</taxon>
        <taxon>Pezizomycotina</taxon>
        <taxon>Sordariomycetes</taxon>
        <taxon>Sordariomycetidae</taxon>
        <taxon>Coniochaetales</taxon>
        <taxon>Coniochaetaceae</taxon>
        <taxon>Coniochaeta</taxon>
    </lineage>
</organism>
<dbReference type="GO" id="GO:0033309">
    <property type="term" value="C:SBF transcription complex"/>
    <property type="evidence" value="ECO:0007669"/>
    <property type="project" value="TreeGrafter"/>
</dbReference>
<feature type="compositionally biased region" description="Basic and acidic residues" evidence="9">
    <location>
        <begin position="523"/>
        <end position="533"/>
    </location>
</feature>
<feature type="compositionally biased region" description="Low complexity" evidence="9">
    <location>
        <begin position="105"/>
        <end position="123"/>
    </location>
</feature>
<evidence type="ECO:0000313" key="10">
    <source>
        <dbReference type="EMBL" id="KAJ9149500.1"/>
    </source>
</evidence>
<accession>A0AA38RJZ8</accession>
<feature type="region of interest" description="Disordered" evidence="9">
    <location>
        <begin position="1"/>
        <end position="123"/>
    </location>
</feature>
<comment type="subcellular location">
    <subcellularLocation>
        <location evidence="2">Cytoplasm</location>
    </subcellularLocation>
    <subcellularLocation>
        <location evidence="1">Nucleus</location>
    </subcellularLocation>
</comment>
<feature type="compositionally biased region" description="Pro residues" evidence="9">
    <location>
        <begin position="448"/>
        <end position="458"/>
    </location>
</feature>
<keyword evidence="11" id="KW-1185">Reference proteome</keyword>
<dbReference type="Pfam" id="PF08528">
    <property type="entry name" value="Whi5"/>
    <property type="match status" value="1"/>
</dbReference>
<keyword evidence="8" id="KW-0539">Nucleus</keyword>
<evidence type="ECO:0000256" key="9">
    <source>
        <dbReference type="SAM" id="MobiDB-lite"/>
    </source>
</evidence>
<dbReference type="GO" id="GO:0000082">
    <property type="term" value="P:G1/S transition of mitotic cell cycle"/>
    <property type="evidence" value="ECO:0007669"/>
    <property type="project" value="InterPro"/>
</dbReference>
<gene>
    <name evidence="10" type="ORF">NKR19_g5686</name>
</gene>
<proteinExistence type="inferred from homology"/>
<feature type="compositionally biased region" description="Low complexity" evidence="9">
    <location>
        <begin position="186"/>
        <end position="195"/>
    </location>
</feature>
<evidence type="ECO:0000256" key="2">
    <source>
        <dbReference type="ARBA" id="ARBA00004496"/>
    </source>
</evidence>
<feature type="compositionally biased region" description="Polar residues" evidence="9">
    <location>
        <begin position="252"/>
        <end position="278"/>
    </location>
</feature>
<evidence type="ECO:0000256" key="3">
    <source>
        <dbReference type="ARBA" id="ARBA00006922"/>
    </source>
</evidence>
<evidence type="ECO:0000256" key="5">
    <source>
        <dbReference type="ARBA" id="ARBA00022491"/>
    </source>
</evidence>
<name>A0AA38RJZ8_9PEZI</name>
<feature type="compositionally biased region" description="Polar residues" evidence="9">
    <location>
        <begin position="406"/>
        <end position="428"/>
    </location>
</feature>
<evidence type="ECO:0000256" key="6">
    <source>
        <dbReference type="ARBA" id="ARBA00023015"/>
    </source>
</evidence>
<dbReference type="GO" id="GO:0003712">
    <property type="term" value="F:transcription coregulator activity"/>
    <property type="evidence" value="ECO:0007669"/>
    <property type="project" value="TreeGrafter"/>
</dbReference>
<feature type="region of interest" description="Disordered" evidence="9">
    <location>
        <begin position="406"/>
        <end position="565"/>
    </location>
</feature>
<feature type="compositionally biased region" description="Basic and acidic residues" evidence="9">
    <location>
        <begin position="555"/>
        <end position="565"/>
    </location>
</feature>
<dbReference type="EMBL" id="JANBVN010000080">
    <property type="protein sequence ID" value="KAJ9149500.1"/>
    <property type="molecule type" value="Genomic_DNA"/>
</dbReference>
<evidence type="ECO:0000256" key="8">
    <source>
        <dbReference type="ARBA" id="ARBA00023242"/>
    </source>
</evidence>
<feature type="region of interest" description="Disordered" evidence="9">
    <location>
        <begin position="317"/>
        <end position="390"/>
    </location>
</feature>
<protein>
    <submittedName>
        <fullName evidence="10">Cell cycle transcriptional repressor whi5</fullName>
    </submittedName>
</protein>
<feature type="compositionally biased region" description="Low complexity" evidence="9">
    <location>
        <begin position="75"/>
        <end position="89"/>
    </location>
</feature>
<keyword evidence="7" id="KW-0804">Transcription</keyword>
<evidence type="ECO:0000313" key="11">
    <source>
        <dbReference type="Proteomes" id="UP001174691"/>
    </source>
</evidence>
<feature type="region of interest" description="Disordered" evidence="9">
    <location>
        <begin position="138"/>
        <end position="195"/>
    </location>
</feature>
<comment type="caution">
    <text evidence="10">The sequence shown here is derived from an EMBL/GenBank/DDBJ whole genome shotgun (WGS) entry which is preliminary data.</text>
</comment>
<sequence length="565" mass="60063">MLRGADVVQSRSRGSDADATAFRHSRPVNALPGRNDIASHGHDGTQGAVGHVPAGKDRESPRTEQSRKQQLQIPASNSNSQDTTSTTNDTADDIFTPPASAGGLSQANSQSNGQDSSSQESQLLQLSQIAATREKMLNSGAGSDGSSGGQDIPGQSRKRMADGVFKSPSDGSSASPVLRGGHSRNTSTVSVASTTGSRLGELSAELKTRLSYAMVKVNNGWQSHTIDQVETLASQSGSPTSSNSTIHLRQAASASPQLSNSPYRGSNSGTPSTGLQHQLMSRPLDSTNSAWRDQTRDVAQSTLPPYSTVLKQAPSLAPPISIEPSQNPGNPRRNANPRHTPSLAPLSHLGSPSTAPHTPGQPSPYPRSEHQRTPQVDPMLFSPHQTPQQNVREQDAMEALIFMSSPGNSANLKHNFPSSSQPLNNRNRTALPGSQPRKSLPTGRPTQNPMPHPYGPPRPPREESSGAMDVDYPGSPYSRGTPRRKLVNGAEPRGSDARTATPARLKQLPLSSGLSAPSRPRPKLADEDIDRMLDSVAAEDSSDSEGEIVIPVRPQRREEMHAAAR</sequence>
<dbReference type="InterPro" id="IPR039198">
    <property type="entry name" value="Srl3/Whi5"/>
</dbReference>
<evidence type="ECO:0000256" key="7">
    <source>
        <dbReference type="ARBA" id="ARBA00023163"/>
    </source>
</evidence>
<dbReference type="AlphaFoldDB" id="A0AA38RJZ8"/>
<feature type="region of interest" description="Disordered" evidence="9">
    <location>
        <begin position="232"/>
        <end position="278"/>
    </location>
</feature>
<keyword evidence="6" id="KW-0805">Transcription regulation</keyword>